<evidence type="ECO:0000313" key="2">
    <source>
        <dbReference type="Proteomes" id="UP001148838"/>
    </source>
</evidence>
<accession>A0ABQ8U1I7</accession>
<name>A0ABQ8U1I7_PERAM</name>
<dbReference type="PANTHER" id="PTHR47326">
    <property type="entry name" value="TRANSPOSABLE ELEMENT TC3 TRANSPOSASE-LIKE PROTEIN"/>
    <property type="match status" value="1"/>
</dbReference>
<proteinExistence type="predicted"/>
<protein>
    <recommendedName>
        <fullName evidence="3">Transposase</fullName>
    </recommendedName>
</protein>
<dbReference type="InterPro" id="IPR036397">
    <property type="entry name" value="RNaseH_sf"/>
</dbReference>
<dbReference type="Gene3D" id="3.30.420.10">
    <property type="entry name" value="Ribonuclease H-like superfamily/Ribonuclease H"/>
    <property type="match status" value="1"/>
</dbReference>
<dbReference type="PANTHER" id="PTHR47326:SF1">
    <property type="entry name" value="HTH PSQ-TYPE DOMAIN-CONTAINING PROTEIN"/>
    <property type="match status" value="1"/>
</dbReference>
<dbReference type="Proteomes" id="UP001148838">
    <property type="component" value="Unassembled WGS sequence"/>
</dbReference>
<gene>
    <name evidence="1" type="ORF">ANN_02983</name>
</gene>
<sequence>MSPGSNTESYPAFAHIGLRENPGKTSTRSTRVGKLVLKALKFKAFRVTVVQQMKEPDKDKRVNFCCWLLNMITYGRLDSLLFIVTDEAWFHLSGYSGVWYAVTAKRIIGPIFFDTTVNTDVYLTFLDDFYPQLTEEERNYCFFQQDGATSHTSESSLT</sequence>
<comment type="caution">
    <text evidence="1">The sequence shown here is derived from an EMBL/GenBank/DDBJ whole genome shotgun (WGS) entry which is preliminary data.</text>
</comment>
<evidence type="ECO:0008006" key="3">
    <source>
        <dbReference type="Google" id="ProtNLM"/>
    </source>
</evidence>
<organism evidence="1 2">
    <name type="scientific">Periplaneta americana</name>
    <name type="common">American cockroach</name>
    <name type="synonym">Blatta americana</name>
    <dbReference type="NCBI Taxonomy" id="6978"/>
    <lineage>
        <taxon>Eukaryota</taxon>
        <taxon>Metazoa</taxon>
        <taxon>Ecdysozoa</taxon>
        <taxon>Arthropoda</taxon>
        <taxon>Hexapoda</taxon>
        <taxon>Insecta</taxon>
        <taxon>Pterygota</taxon>
        <taxon>Neoptera</taxon>
        <taxon>Polyneoptera</taxon>
        <taxon>Dictyoptera</taxon>
        <taxon>Blattodea</taxon>
        <taxon>Blattoidea</taxon>
        <taxon>Blattidae</taxon>
        <taxon>Blattinae</taxon>
        <taxon>Periplaneta</taxon>
    </lineage>
</organism>
<evidence type="ECO:0000313" key="1">
    <source>
        <dbReference type="EMBL" id="KAJ4451519.1"/>
    </source>
</evidence>
<reference evidence="1 2" key="1">
    <citation type="journal article" date="2022" name="Allergy">
        <title>Genome assembly and annotation of Periplaneta americana reveal a comprehensive cockroach allergen profile.</title>
        <authorList>
            <person name="Wang L."/>
            <person name="Xiong Q."/>
            <person name="Saelim N."/>
            <person name="Wang L."/>
            <person name="Nong W."/>
            <person name="Wan A.T."/>
            <person name="Shi M."/>
            <person name="Liu X."/>
            <person name="Cao Q."/>
            <person name="Hui J.H.L."/>
            <person name="Sookrung N."/>
            <person name="Leung T.F."/>
            <person name="Tungtrongchitr A."/>
            <person name="Tsui S.K.W."/>
        </authorList>
    </citation>
    <scope>NUCLEOTIDE SEQUENCE [LARGE SCALE GENOMIC DNA]</scope>
    <source>
        <strain evidence="1">PWHHKU_190912</strain>
    </source>
</reference>
<dbReference type="EMBL" id="JAJSOF020000001">
    <property type="protein sequence ID" value="KAJ4451519.1"/>
    <property type="molecule type" value="Genomic_DNA"/>
</dbReference>
<keyword evidence="2" id="KW-1185">Reference proteome</keyword>